<dbReference type="Gene3D" id="2.40.160.100">
    <property type="match status" value="1"/>
</dbReference>
<evidence type="ECO:0000313" key="2">
    <source>
        <dbReference type="EMBL" id="SFZ97940.1"/>
    </source>
</evidence>
<name>A0A1W1ED40_9ZZZZ</name>
<accession>A0A1W1ED40</accession>
<gene>
    <name evidence="2" type="ORF">MNB_SV-5-791</name>
</gene>
<organism evidence="2">
    <name type="scientific">hydrothermal vent metagenome</name>
    <dbReference type="NCBI Taxonomy" id="652676"/>
    <lineage>
        <taxon>unclassified sequences</taxon>
        <taxon>metagenomes</taxon>
        <taxon>ecological metagenomes</taxon>
    </lineage>
</organism>
<dbReference type="EMBL" id="FPKX01000031">
    <property type="protein sequence ID" value="SFZ97940.1"/>
    <property type="molecule type" value="Genomic_DNA"/>
</dbReference>
<evidence type="ECO:0000259" key="1">
    <source>
        <dbReference type="Pfam" id="PF13372"/>
    </source>
</evidence>
<sequence length="438" mass="50399">MKKLFIASLSMVIAHSLYAGELSIVGEVRERFETLDGMNKKAYGDDPSLLGHPDDRLLVSRLKLGFVYQYSPDIKVTAVGYYASVYGWSLHYNDFKMISGNQTYMMDPQEDFDFAALNLELKHLAGIEGLSVQVGRDQNHYGDKRILGPGSWGNSYGWLWDLAKVSYKFDDNFIDLFYGQTKDKDKYRLSLFRKHVYAGAGVYSHFKTEANGAIEPFFVYKDGLYTEVGNGENTENSYTYGVRVYDTDFDGFNYDFTYAKADGTIKTKEYDAYAYVAKVGYQFKTVIWKPKFVVGQIYASGDDNPNDNTVKTFRTAFGGTDGSLYGRMDIMKWSNLVENVLELHLYPKENIYLKLSYHDFSLADANDAWSYYKKYNINGNNEDELGQEYDAEFKWKYAKDLEFQAIYAYFDAGEFVTKNVSDNNAQRVFLQMKYTLKK</sequence>
<dbReference type="InterPro" id="IPR025388">
    <property type="entry name" value="Alginate_export_dom"/>
</dbReference>
<reference evidence="2" key="1">
    <citation type="submission" date="2016-10" db="EMBL/GenBank/DDBJ databases">
        <authorList>
            <person name="de Groot N.N."/>
        </authorList>
    </citation>
    <scope>NUCLEOTIDE SEQUENCE</scope>
</reference>
<feature type="domain" description="Alginate export" evidence="1">
    <location>
        <begin position="130"/>
        <end position="426"/>
    </location>
</feature>
<proteinExistence type="predicted"/>
<dbReference type="InterPro" id="IPR053728">
    <property type="entry name" value="Alginate_Permeability_Chnl"/>
</dbReference>
<dbReference type="Pfam" id="PF13372">
    <property type="entry name" value="Alginate_exp"/>
    <property type="match status" value="1"/>
</dbReference>
<dbReference type="AlphaFoldDB" id="A0A1W1ED40"/>
<protein>
    <recommendedName>
        <fullName evidence="1">Alginate export domain-containing protein</fullName>
    </recommendedName>
</protein>